<comment type="function">
    <text evidence="9">Catalyzes the condensation reaction of fatty acid synthesis by the addition to an acyl acceptor of two carbons from malonyl-ACP. Catalyzes the first condensation reaction which initiates fatty acid synthesis and may therefore play a role in governing the total rate of fatty acid production. Possesses both acetoacetyl-ACP synthase and acetyl transacylase activities. Its substrate specificity determines the biosynthesis of branched-chain and/or straight-chain of fatty acids.</text>
</comment>
<protein>
    <recommendedName>
        <fullName evidence="9">Beta-ketoacyl-[acyl-carrier-protein] synthase III</fullName>
        <shortName evidence="9">Beta-ketoacyl-ACP synthase III</shortName>
        <shortName evidence="9">KAS III</shortName>
        <ecNumber evidence="9">2.3.1.180</ecNumber>
    </recommendedName>
    <alternativeName>
        <fullName evidence="9">3-oxoacyl-[acyl-carrier-protein] synthase 3</fullName>
    </alternativeName>
    <alternativeName>
        <fullName evidence="9">3-oxoacyl-[acyl-carrier-protein] synthase III</fullName>
    </alternativeName>
</protein>
<evidence type="ECO:0000256" key="4">
    <source>
        <dbReference type="ARBA" id="ARBA00022832"/>
    </source>
</evidence>
<dbReference type="PANTHER" id="PTHR43091">
    <property type="entry name" value="3-OXOACYL-[ACYL-CARRIER-PROTEIN] SYNTHASE"/>
    <property type="match status" value="1"/>
</dbReference>
<dbReference type="UniPathway" id="UPA00094"/>
<dbReference type="PANTHER" id="PTHR43091:SF1">
    <property type="entry name" value="BETA-KETOACYL-[ACYL-CARRIER-PROTEIN] SYNTHASE III, CHLOROPLASTIC"/>
    <property type="match status" value="1"/>
</dbReference>
<evidence type="ECO:0000256" key="2">
    <source>
        <dbReference type="ARBA" id="ARBA00022516"/>
    </source>
</evidence>
<keyword evidence="9" id="KW-0963">Cytoplasm</keyword>
<organism evidence="12 13">
    <name type="scientific">Lactobacillus equicursoris 66c</name>
    <dbReference type="NCBI Taxonomy" id="872326"/>
    <lineage>
        <taxon>Bacteria</taxon>
        <taxon>Bacillati</taxon>
        <taxon>Bacillota</taxon>
        <taxon>Bacilli</taxon>
        <taxon>Lactobacillales</taxon>
        <taxon>Lactobacillaceae</taxon>
        <taxon>Lactobacillus</taxon>
    </lineage>
</organism>
<comment type="subunit">
    <text evidence="9">Homodimer.</text>
</comment>
<dbReference type="RefSeq" id="WP_009558422.1">
    <property type="nucleotide sequence ID" value="NZ_CALZ01000127.1"/>
</dbReference>
<name>K0NG37_9LACO</name>
<keyword evidence="7 9" id="KW-0511">Multifunctional enzyme</keyword>
<feature type="active site" evidence="9">
    <location>
        <position position="112"/>
    </location>
</feature>
<dbReference type="InterPro" id="IPR004655">
    <property type="entry name" value="FabH"/>
</dbReference>
<keyword evidence="3 9" id="KW-0808">Transferase</keyword>
<feature type="region of interest" description="ACP-binding" evidence="9">
    <location>
        <begin position="248"/>
        <end position="252"/>
    </location>
</feature>
<comment type="caution">
    <text evidence="12">The sequence shown here is derived from an EMBL/GenBank/DDBJ whole genome shotgun (WGS) entry which is preliminary data.</text>
</comment>
<evidence type="ECO:0000256" key="3">
    <source>
        <dbReference type="ARBA" id="ARBA00022679"/>
    </source>
</evidence>
<feature type="domain" description="Beta-ketoacyl-[acyl-carrier-protein] synthase III N-terminal" evidence="11">
    <location>
        <begin position="106"/>
        <end position="182"/>
    </location>
</feature>
<keyword evidence="6 9" id="KW-0275">Fatty acid biosynthesis</keyword>
<evidence type="ECO:0000256" key="7">
    <source>
        <dbReference type="ARBA" id="ARBA00023268"/>
    </source>
</evidence>
<feature type="active site" evidence="9">
    <location>
        <position position="247"/>
    </location>
</feature>
<dbReference type="InterPro" id="IPR013747">
    <property type="entry name" value="ACP_syn_III_C"/>
</dbReference>
<feature type="domain" description="Beta-ketoacyl-[acyl-carrier-protein] synthase III C-terminal" evidence="10">
    <location>
        <begin position="232"/>
        <end position="319"/>
    </location>
</feature>
<dbReference type="GO" id="GO:0005737">
    <property type="term" value="C:cytoplasm"/>
    <property type="evidence" value="ECO:0007669"/>
    <property type="project" value="UniProtKB-SubCell"/>
</dbReference>
<reference evidence="12 13" key="1">
    <citation type="submission" date="2012-08" db="EMBL/GenBank/DDBJ databases">
        <title>Draft Genome Sequences of Lactobacillus equicursoris CIP 110162T, isolated from thoroughbred racehorse feces and Lactobacillus sp. CRBIP 24.137 isolated from urine of human.</title>
        <authorList>
            <person name="Cousin S."/>
            <person name="Loux V."/>
            <person name="Ma L."/>
            <person name="Creno S."/>
            <person name="Clermont D."/>
            <person name="Bizet C."/>
            <person name="Bouchier C."/>
        </authorList>
    </citation>
    <scope>NUCLEOTIDE SEQUENCE [LARGE SCALE GENOMIC DNA]</scope>
    <source>
        <strain evidence="12 13">66c</strain>
    </source>
</reference>
<dbReference type="GO" id="GO:0033818">
    <property type="term" value="F:beta-ketoacyl-acyl-carrier-protein synthase III activity"/>
    <property type="evidence" value="ECO:0007669"/>
    <property type="project" value="UniProtKB-UniRule"/>
</dbReference>
<evidence type="ECO:0000256" key="5">
    <source>
        <dbReference type="ARBA" id="ARBA00023098"/>
    </source>
</evidence>
<evidence type="ECO:0000256" key="9">
    <source>
        <dbReference type="HAMAP-Rule" id="MF_01815"/>
    </source>
</evidence>
<dbReference type="EC" id="2.3.1.180" evidence="9"/>
<comment type="subcellular location">
    <subcellularLocation>
        <location evidence="9">Cytoplasm</location>
    </subcellularLocation>
</comment>
<dbReference type="Gene3D" id="3.40.47.10">
    <property type="match status" value="1"/>
</dbReference>
<dbReference type="NCBIfam" id="NF006829">
    <property type="entry name" value="PRK09352.1"/>
    <property type="match status" value="1"/>
</dbReference>
<evidence type="ECO:0000313" key="13">
    <source>
        <dbReference type="Proteomes" id="UP000009325"/>
    </source>
</evidence>
<proteinExistence type="inferred from homology"/>
<dbReference type="Proteomes" id="UP000009325">
    <property type="component" value="Unassembled WGS sequence"/>
</dbReference>
<feature type="active site" evidence="9">
    <location>
        <position position="277"/>
    </location>
</feature>
<evidence type="ECO:0000259" key="11">
    <source>
        <dbReference type="Pfam" id="PF08545"/>
    </source>
</evidence>
<sequence>MSFTRIVTAASYLPALVVDNDQLSEIMDTSDEWIYTRTGIKRRHLATDQNTSDLALEVAKKLLANSQLDPADLDLIVVATMSPDAATPSTAAIIQGKLGAKNAAAFDISAACSGFVYALDLADKMLADGQKSLVLGAEVLSKLLDWGDRSTAVLFGDGAGGVLLSKDADQPHFLASQLKTYGDKADELSAGITFPQPFPGQQHDYSCFQMNGRAVYTFATHQVPQSIVETARKAGVELGAIDAFLLHQANARIIKQVAKRLDQPFDKFPVNITECGNTSAASEAILLDECLAKGMVKKGQTIMLAGFGGGLTTGSLLVKL</sequence>
<dbReference type="Pfam" id="PF08545">
    <property type="entry name" value="ACP_syn_III"/>
    <property type="match status" value="1"/>
</dbReference>
<gene>
    <name evidence="9" type="primary">fabH</name>
    <name evidence="12" type="ORF">BN146_08505</name>
</gene>
<dbReference type="GO" id="GO:0006633">
    <property type="term" value="P:fatty acid biosynthetic process"/>
    <property type="evidence" value="ECO:0007669"/>
    <property type="project" value="UniProtKB-UniRule"/>
</dbReference>
<comment type="domain">
    <text evidence="9">The last Arg residue of the ACP-binding site is essential for the weak association between ACP/AcpP and FabH.</text>
</comment>
<comment type="similarity">
    <text evidence="1 9">Belongs to the thiolase-like superfamily. FabH family.</text>
</comment>
<dbReference type="NCBIfam" id="TIGR00747">
    <property type="entry name" value="fabH"/>
    <property type="match status" value="1"/>
</dbReference>
<evidence type="ECO:0000259" key="10">
    <source>
        <dbReference type="Pfam" id="PF08541"/>
    </source>
</evidence>
<keyword evidence="5 9" id="KW-0443">Lipid metabolism</keyword>
<evidence type="ECO:0000256" key="1">
    <source>
        <dbReference type="ARBA" id="ARBA00008642"/>
    </source>
</evidence>
<evidence type="ECO:0000256" key="6">
    <source>
        <dbReference type="ARBA" id="ARBA00023160"/>
    </source>
</evidence>
<dbReference type="HAMAP" id="MF_01815">
    <property type="entry name" value="FabH"/>
    <property type="match status" value="1"/>
</dbReference>
<keyword evidence="2 9" id="KW-0444">Lipid biosynthesis</keyword>
<dbReference type="EMBL" id="CALZ01000127">
    <property type="protein sequence ID" value="CCK84262.1"/>
    <property type="molecule type" value="Genomic_DNA"/>
</dbReference>
<keyword evidence="4 9" id="KW-0276">Fatty acid metabolism</keyword>
<keyword evidence="8 9" id="KW-0012">Acyltransferase</keyword>
<dbReference type="AlphaFoldDB" id="K0NG37"/>
<evidence type="ECO:0000256" key="8">
    <source>
        <dbReference type="ARBA" id="ARBA00023315"/>
    </source>
</evidence>
<comment type="catalytic activity">
    <reaction evidence="9">
        <text>malonyl-[ACP] + acetyl-CoA + H(+) = 3-oxobutanoyl-[ACP] + CO2 + CoA</text>
        <dbReference type="Rhea" id="RHEA:12080"/>
        <dbReference type="Rhea" id="RHEA-COMP:9623"/>
        <dbReference type="Rhea" id="RHEA-COMP:9625"/>
        <dbReference type="ChEBI" id="CHEBI:15378"/>
        <dbReference type="ChEBI" id="CHEBI:16526"/>
        <dbReference type="ChEBI" id="CHEBI:57287"/>
        <dbReference type="ChEBI" id="CHEBI:57288"/>
        <dbReference type="ChEBI" id="CHEBI:78449"/>
        <dbReference type="ChEBI" id="CHEBI:78450"/>
        <dbReference type="EC" id="2.3.1.180"/>
    </reaction>
</comment>
<accession>K0NG37</accession>
<dbReference type="InterPro" id="IPR013751">
    <property type="entry name" value="ACP_syn_III_N"/>
</dbReference>
<dbReference type="CDD" id="cd00830">
    <property type="entry name" value="KAS_III"/>
    <property type="match status" value="1"/>
</dbReference>
<evidence type="ECO:0000313" key="12">
    <source>
        <dbReference type="EMBL" id="CCK84262.1"/>
    </source>
</evidence>
<dbReference type="Pfam" id="PF08541">
    <property type="entry name" value="ACP_syn_III_C"/>
    <property type="match status" value="1"/>
</dbReference>
<dbReference type="InterPro" id="IPR016039">
    <property type="entry name" value="Thiolase-like"/>
</dbReference>
<dbReference type="SUPFAM" id="SSF53901">
    <property type="entry name" value="Thiolase-like"/>
    <property type="match status" value="1"/>
</dbReference>
<comment type="pathway">
    <text evidence="9">Lipid metabolism; fatty acid biosynthesis.</text>
</comment>
<dbReference type="OrthoDB" id="9815506at2"/>
<dbReference type="GO" id="GO:0004315">
    <property type="term" value="F:3-oxoacyl-[acyl-carrier-protein] synthase activity"/>
    <property type="evidence" value="ECO:0007669"/>
    <property type="project" value="InterPro"/>
</dbReference>